<accession>A0A0F9Z353</accession>
<comment type="caution">
    <text evidence="1">The sequence shown here is derived from an EMBL/GenBank/DDBJ whole genome shotgun (WGS) entry which is preliminary data.</text>
</comment>
<evidence type="ECO:0000313" key="1">
    <source>
        <dbReference type="EMBL" id="KKO11594.1"/>
    </source>
</evidence>
<proteinExistence type="predicted"/>
<sequence length="83" mass="9013">MNKRENTPNAAKANQDSSQKDLQIEILTEALGEILRELDADLYQCVACISALSAGKPLTPADKAMMLAVARRVHGLARLQQHG</sequence>
<dbReference type="EMBL" id="LAZR01000002">
    <property type="protein sequence ID" value="KKO11594.1"/>
    <property type="molecule type" value="Genomic_DNA"/>
</dbReference>
<protein>
    <submittedName>
        <fullName evidence="1">Uncharacterized protein</fullName>
    </submittedName>
</protein>
<name>A0A0F9Z353_9ZZZZ</name>
<organism evidence="1">
    <name type="scientific">marine sediment metagenome</name>
    <dbReference type="NCBI Taxonomy" id="412755"/>
    <lineage>
        <taxon>unclassified sequences</taxon>
        <taxon>metagenomes</taxon>
        <taxon>ecological metagenomes</taxon>
    </lineage>
</organism>
<gene>
    <name evidence="1" type="ORF">LCGC14_0010880</name>
</gene>
<reference evidence="1" key="1">
    <citation type="journal article" date="2015" name="Nature">
        <title>Complex archaea that bridge the gap between prokaryotes and eukaryotes.</title>
        <authorList>
            <person name="Spang A."/>
            <person name="Saw J.H."/>
            <person name="Jorgensen S.L."/>
            <person name="Zaremba-Niedzwiedzka K."/>
            <person name="Martijn J."/>
            <person name="Lind A.E."/>
            <person name="van Eijk R."/>
            <person name="Schleper C."/>
            <person name="Guy L."/>
            <person name="Ettema T.J."/>
        </authorList>
    </citation>
    <scope>NUCLEOTIDE SEQUENCE</scope>
</reference>
<dbReference type="AlphaFoldDB" id="A0A0F9Z353"/>